<dbReference type="InterPro" id="IPR003368">
    <property type="entry name" value="POMP_repeat"/>
</dbReference>
<evidence type="ECO:0000256" key="2">
    <source>
        <dbReference type="ARBA" id="ARBA00004442"/>
    </source>
</evidence>
<evidence type="ECO:0000313" key="9">
    <source>
        <dbReference type="EMBL" id="RHB34199.1"/>
    </source>
</evidence>
<evidence type="ECO:0000256" key="4">
    <source>
        <dbReference type="ARBA" id="ARBA00022525"/>
    </source>
</evidence>
<feature type="signal peptide" evidence="8">
    <location>
        <begin position="1"/>
        <end position="23"/>
    </location>
</feature>
<keyword evidence="4" id="KW-0964">Secreted</keyword>
<gene>
    <name evidence="9" type="ORF">DW888_13450</name>
</gene>
<keyword evidence="5 8" id="KW-0732">Signal</keyword>
<evidence type="ECO:0000313" key="10">
    <source>
        <dbReference type="Proteomes" id="UP000284379"/>
    </source>
</evidence>
<evidence type="ECO:0000256" key="6">
    <source>
        <dbReference type="ARBA" id="ARBA00023136"/>
    </source>
</evidence>
<keyword evidence="6" id="KW-0472">Membrane</keyword>
<dbReference type="EMBL" id="QSGO01000010">
    <property type="protein sequence ID" value="RHB34199.1"/>
    <property type="molecule type" value="Genomic_DNA"/>
</dbReference>
<keyword evidence="7" id="KW-0998">Cell outer membrane</keyword>
<sequence>MNTQKMKMLLVACSTLFVSQVFAEDWFVRPDIVTTAGDGHSWEGALCVSDFQMLLANELATSGDIFHLAGGSYIPNSNAENFRITQGVKLIGGYAGNLKGTDTALPVYPSATPTIFSGDRNNDGMPNAGDIQNLLVINSTDTVTVQGIEFRCAYYQGGDYGAGSVYTNLSNVVLKNCTFRDNTSTFHGGAGFTTVGSFTHLIDCAFTNNKAKSRGGAILVDNASAENGGRKSLCVLERCQLTDNVLEYNSTDGKYGAAIQIRHGNMWIINSTIANNKAYCNGAGISVSDGDTVRIVSSTLANNVCTRVQIDLGKPNSYGSSIRMEKEAVLYIANSISLEGPEDVGDKRNPTCYTENYTKGIENYFISGGYNYVGTFYDLTKKYQDPVWNTVWKTTDQPGTPVDVHVYADMFGTNELADNGGGTYTIMPVSNTAGASLTDLQSIFAQWKCPVDVAFNRDQRGYVRKVNSSIGAIDVSGTVGLNITAKEIKRLVELSPGRYFIEGATNIRVLGINGSLLLDTKGETVDLSDLAKGVYLLKTDGVTYKVLR</sequence>
<protein>
    <recommendedName>
        <fullName evidence="11">T9SS C-terminal target domain-containing protein</fullName>
    </recommendedName>
</protein>
<comment type="subcellular location">
    <subcellularLocation>
        <location evidence="1">Cell envelope</location>
    </subcellularLocation>
    <subcellularLocation>
        <location evidence="2">Cell outer membrane</location>
    </subcellularLocation>
    <subcellularLocation>
        <location evidence="3">Secreted</location>
    </subcellularLocation>
</comment>
<dbReference type="AlphaFoldDB" id="A0A413VKY6"/>
<evidence type="ECO:0000256" key="8">
    <source>
        <dbReference type="SAM" id="SignalP"/>
    </source>
</evidence>
<feature type="chain" id="PRO_5019228621" description="T9SS C-terminal target domain-containing protein" evidence="8">
    <location>
        <begin position="24"/>
        <end position="548"/>
    </location>
</feature>
<dbReference type="InterPro" id="IPR011050">
    <property type="entry name" value="Pectin_lyase_fold/virulence"/>
</dbReference>
<dbReference type="GO" id="GO:0009279">
    <property type="term" value="C:cell outer membrane"/>
    <property type="evidence" value="ECO:0007669"/>
    <property type="project" value="UniProtKB-SubCell"/>
</dbReference>
<evidence type="ECO:0008006" key="11">
    <source>
        <dbReference type="Google" id="ProtNLM"/>
    </source>
</evidence>
<evidence type="ECO:0000256" key="3">
    <source>
        <dbReference type="ARBA" id="ARBA00004613"/>
    </source>
</evidence>
<dbReference type="Pfam" id="PF02415">
    <property type="entry name" value="Chlam_PMP"/>
    <property type="match status" value="1"/>
</dbReference>
<accession>A0A413VKY6</accession>
<evidence type="ECO:0000256" key="5">
    <source>
        <dbReference type="ARBA" id="ARBA00022729"/>
    </source>
</evidence>
<name>A0A413VKY6_9BACE</name>
<comment type="caution">
    <text evidence="9">The sequence shown here is derived from an EMBL/GenBank/DDBJ whole genome shotgun (WGS) entry which is preliminary data.</text>
</comment>
<proteinExistence type="predicted"/>
<dbReference type="NCBIfam" id="TIGR01376">
    <property type="entry name" value="POMP_repeat"/>
    <property type="match status" value="1"/>
</dbReference>
<organism evidence="9 10">
    <name type="scientific">Bacteroides nordii</name>
    <dbReference type="NCBI Taxonomy" id="291645"/>
    <lineage>
        <taxon>Bacteria</taxon>
        <taxon>Pseudomonadati</taxon>
        <taxon>Bacteroidota</taxon>
        <taxon>Bacteroidia</taxon>
        <taxon>Bacteroidales</taxon>
        <taxon>Bacteroidaceae</taxon>
        <taxon>Bacteroides</taxon>
    </lineage>
</organism>
<evidence type="ECO:0000256" key="7">
    <source>
        <dbReference type="ARBA" id="ARBA00023237"/>
    </source>
</evidence>
<dbReference type="RefSeq" id="WP_122201745.1">
    <property type="nucleotide sequence ID" value="NZ_CABJFV010000010.1"/>
</dbReference>
<evidence type="ECO:0000256" key="1">
    <source>
        <dbReference type="ARBA" id="ARBA00004196"/>
    </source>
</evidence>
<dbReference type="SUPFAM" id="SSF51126">
    <property type="entry name" value="Pectin lyase-like"/>
    <property type="match status" value="1"/>
</dbReference>
<dbReference type="GO" id="GO:0005576">
    <property type="term" value="C:extracellular region"/>
    <property type="evidence" value="ECO:0007669"/>
    <property type="project" value="UniProtKB-SubCell"/>
</dbReference>
<dbReference type="Proteomes" id="UP000284379">
    <property type="component" value="Unassembled WGS sequence"/>
</dbReference>
<reference evidence="9 10" key="1">
    <citation type="submission" date="2018-08" db="EMBL/GenBank/DDBJ databases">
        <title>A genome reference for cultivated species of the human gut microbiota.</title>
        <authorList>
            <person name="Zou Y."/>
            <person name="Xue W."/>
            <person name="Luo G."/>
        </authorList>
    </citation>
    <scope>NUCLEOTIDE SEQUENCE [LARGE SCALE GENOMIC DNA]</scope>
    <source>
        <strain evidence="9 10">AM40-30BH</strain>
    </source>
</reference>